<evidence type="ECO:0000313" key="1">
    <source>
        <dbReference type="EMBL" id="KAF2852588.1"/>
    </source>
</evidence>
<reference evidence="1" key="1">
    <citation type="submission" date="2020-01" db="EMBL/GenBank/DDBJ databases">
        <authorList>
            <consortium name="DOE Joint Genome Institute"/>
            <person name="Haridas S."/>
            <person name="Albert R."/>
            <person name="Binder M."/>
            <person name="Bloem J."/>
            <person name="Labutti K."/>
            <person name="Salamov A."/>
            <person name="Andreopoulos B."/>
            <person name="Baker S.E."/>
            <person name="Barry K."/>
            <person name="Bills G."/>
            <person name="Bluhm B.H."/>
            <person name="Cannon C."/>
            <person name="Castanera R."/>
            <person name="Culley D.E."/>
            <person name="Daum C."/>
            <person name="Ezra D."/>
            <person name="Gonzalez J.B."/>
            <person name="Henrissat B."/>
            <person name="Kuo A."/>
            <person name="Liang C."/>
            <person name="Lipzen A."/>
            <person name="Lutzoni F."/>
            <person name="Magnuson J."/>
            <person name="Mondo S."/>
            <person name="Nolan M."/>
            <person name="Ohm R."/>
            <person name="Pangilinan J."/>
            <person name="Park H.-J."/>
            <person name="Ramirez L."/>
            <person name="Alfaro M."/>
            <person name="Sun H."/>
            <person name="Tritt A."/>
            <person name="Yoshinaga Y."/>
            <person name="Zwiers L.-H."/>
            <person name="Turgeon B.G."/>
            <person name="Goodwin S.B."/>
            <person name="Spatafora J.W."/>
            <person name="Crous P.W."/>
            <person name="Grigoriev I.V."/>
        </authorList>
    </citation>
    <scope>NUCLEOTIDE SEQUENCE</scope>
    <source>
        <strain evidence="1">IPT5</strain>
    </source>
</reference>
<evidence type="ECO:0000313" key="2">
    <source>
        <dbReference type="Proteomes" id="UP000799423"/>
    </source>
</evidence>
<dbReference type="Proteomes" id="UP000799423">
    <property type="component" value="Unassembled WGS sequence"/>
</dbReference>
<accession>A0A6A7BEH1</accession>
<name>A0A6A7BEH1_9PLEO</name>
<gene>
    <name evidence="1" type="ORF">T440DRAFT_31302</name>
</gene>
<sequence>MRRFRLAQASAVVPEDCRAATVVPIVRAPHSGRGGGRAYAFKITLSAFGCLPTLAKGCSLPSSPFSPSSRASTSHLPRPRSHPLLRSPRSLSILLLHWVHLQRAPLCRLHYYCSLFQCSHSPNKPAPFACSISRPRTRNLEQSIPPARPTSTSQKLQDIAWFTVALV</sequence>
<organism evidence="1 2">
    <name type="scientific">Plenodomus tracheiphilus IPT5</name>
    <dbReference type="NCBI Taxonomy" id="1408161"/>
    <lineage>
        <taxon>Eukaryota</taxon>
        <taxon>Fungi</taxon>
        <taxon>Dikarya</taxon>
        <taxon>Ascomycota</taxon>
        <taxon>Pezizomycotina</taxon>
        <taxon>Dothideomycetes</taxon>
        <taxon>Pleosporomycetidae</taxon>
        <taxon>Pleosporales</taxon>
        <taxon>Pleosporineae</taxon>
        <taxon>Leptosphaeriaceae</taxon>
        <taxon>Plenodomus</taxon>
    </lineage>
</organism>
<dbReference type="EMBL" id="MU006298">
    <property type="protein sequence ID" value="KAF2852588.1"/>
    <property type="molecule type" value="Genomic_DNA"/>
</dbReference>
<dbReference type="AlphaFoldDB" id="A0A6A7BEH1"/>
<protein>
    <submittedName>
        <fullName evidence="1">Uncharacterized protein</fullName>
    </submittedName>
</protein>
<keyword evidence="2" id="KW-1185">Reference proteome</keyword>
<proteinExistence type="predicted"/>